<dbReference type="Proteomes" id="UP000773850">
    <property type="component" value="Unassembled WGS sequence"/>
</dbReference>
<organism evidence="2 3">
    <name type="scientific">Geobacillus stearothermophilus</name>
    <name type="common">Bacillus stearothermophilus</name>
    <dbReference type="NCBI Taxonomy" id="1422"/>
    <lineage>
        <taxon>Bacteria</taxon>
        <taxon>Bacillati</taxon>
        <taxon>Bacillota</taxon>
        <taxon>Bacilli</taxon>
        <taxon>Bacillales</taxon>
        <taxon>Anoxybacillaceae</taxon>
        <taxon>Geobacillus</taxon>
    </lineage>
</organism>
<name>A0A150MAI1_GEOSE</name>
<protein>
    <submittedName>
        <fullName evidence="2">Uncharacterized protein</fullName>
    </submittedName>
</protein>
<comment type="caution">
    <text evidence="2">The sequence shown here is derived from an EMBL/GenBank/DDBJ whole genome shotgun (WGS) entry which is preliminary data.</text>
</comment>
<gene>
    <name evidence="2" type="ORF">B4109_2393</name>
    <name evidence="1" type="ORF">GS8_2684</name>
</gene>
<proteinExistence type="predicted"/>
<sequence>MYHFLHNRERKKSPRRSVLNRWGKRRCSVGEPVRFNIFLFEPTIISMTKNGMKIGVVQHVSV</sequence>
<dbReference type="AlphaFoldDB" id="A0A150MAI1"/>
<evidence type="ECO:0000313" key="2">
    <source>
        <dbReference type="EMBL" id="KYD21446.1"/>
    </source>
</evidence>
<reference evidence="2 3" key="1">
    <citation type="submission" date="2016-01" db="EMBL/GenBank/DDBJ databases">
        <title>Draft Genome Sequences of Seven Thermophilic Sporeformers Isolated from Foods.</title>
        <authorList>
            <person name="Berendsen E.M."/>
            <person name="Wells-Bennik M.H."/>
            <person name="Krawcyk A.O."/>
            <person name="De Jong A."/>
            <person name="Holsappel S."/>
            <person name="Eijlander R.T."/>
            <person name="Kuipers O.P."/>
        </authorList>
    </citation>
    <scope>NUCLEOTIDE SEQUENCE [LARGE SCALE GENOMIC DNA]</scope>
    <source>
        <strain evidence="2 3">B4109</strain>
    </source>
</reference>
<accession>A0A150MAI1</accession>
<dbReference type="Proteomes" id="UP000075424">
    <property type="component" value="Unassembled WGS sequence"/>
</dbReference>
<keyword evidence="4" id="KW-1185">Reference proteome</keyword>
<evidence type="ECO:0000313" key="1">
    <source>
        <dbReference type="EMBL" id="KAF6510527.1"/>
    </source>
</evidence>
<dbReference type="EMBL" id="LUCS01000028">
    <property type="protein sequence ID" value="KAF6510527.1"/>
    <property type="molecule type" value="Genomic_DNA"/>
</dbReference>
<evidence type="ECO:0000313" key="4">
    <source>
        <dbReference type="Proteomes" id="UP000773850"/>
    </source>
</evidence>
<dbReference type="PATRIC" id="fig|1422.18.peg.1562"/>
<dbReference type="EMBL" id="LQYV01000133">
    <property type="protein sequence ID" value="KYD21446.1"/>
    <property type="molecule type" value="Genomic_DNA"/>
</dbReference>
<reference evidence="1 4" key="2">
    <citation type="submission" date="2016-03" db="EMBL/GenBank/DDBJ databases">
        <title>Spore heat resistance.</title>
        <authorList>
            <person name="Boekhorst J."/>
            <person name="Berendsen E.M."/>
            <person name="Wells-Bennik M.H."/>
            <person name="Kuipers O.P."/>
        </authorList>
    </citation>
    <scope>NUCLEOTIDE SEQUENCE [LARGE SCALE GENOMIC DNA]</scope>
    <source>
        <strain evidence="1 4">GS8</strain>
    </source>
</reference>
<evidence type="ECO:0000313" key="3">
    <source>
        <dbReference type="Proteomes" id="UP000075424"/>
    </source>
</evidence>